<proteinExistence type="predicted"/>
<evidence type="ECO:0000313" key="3">
    <source>
        <dbReference type="Proteomes" id="UP000503222"/>
    </source>
</evidence>
<dbReference type="GO" id="GO:0016740">
    <property type="term" value="F:transferase activity"/>
    <property type="evidence" value="ECO:0007669"/>
    <property type="project" value="UniProtKB-KW"/>
</dbReference>
<dbReference type="CDD" id="cd04186">
    <property type="entry name" value="GT_2_like_c"/>
    <property type="match status" value="1"/>
</dbReference>
<keyword evidence="2" id="KW-0808">Transferase</keyword>
<name>A0A6G7YMX5_9SPHN</name>
<dbReference type="InterPro" id="IPR029044">
    <property type="entry name" value="Nucleotide-diphossugar_trans"/>
</dbReference>
<keyword evidence="3" id="KW-1185">Reference proteome</keyword>
<evidence type="ECO:0000259" key="1">
    <source>
        <dbReference type="Pfam" id="PF00535"/>
    </source>
</evidence>
<dbReference type="AlphaFoldDB" id="A0A6G7YMX5"/>
<feature type="domain" description="Glycosyltransferase 2-like" evidence="1">
    <location>
        <begin position="2"/>
        <end position="120"/>
    </location>
</feature>
<evidence type="ECO:0000313" key="2">
    <source>
        <dbReference type="EMBL" id="QIK78091.1"/>
    </source>
</evidence>
<dbReference type="PANTHER" id="PTHR43179:SF7">
    <property type="entry name" value="RHAMNOSYLTRANSFERASE WBBL"/>
    <property type="match status" value="1"/>
</dbReference>
<dbReference type="PANTHER" id="PTHR43179">
    <property type="entry name" value="RHAMNOSYLTRANSFERASE WBBL"/>
    <property type="match status" value="1"/>
</dbReference>
<protein>
    <submittedName>
        <fullName evidence="2">Glycosyltransferase family 2 protein</fullName>
    </submittedName>
</protein>
<gene>
    <name evidence="2" type="ORF">G7077_03350</name>
</gene>
<dbReference type="Proteomes" id="UP000503222">
    <property type="component" value="Chromosome"/>
</dbReference>
<dbReference type="Gene3D" id="3.90.550.10">
    <property type="entry name" value="Spore Coat Polysaccharide Biosynthesis Protein SpsA, Chain A"/>
    <property type="match status" value="1"/>
</dbReference>
<dbReference type="RefSeq" id="WP_166410485.1">
    <property type="nucleotide sequence ID" value="NZ_CP049869.1"/>
</dbReference>
<dbReference type="Pfam" id="PF00535">
    <property type="entry name" value="Glycos_transf_2"/>
    <property type="match status" value="1"/>
</dbReference>
<organism evidence="2 3">
    <name type="scientific">Sphingomonas piscis</name>
    <dbReference type="NCBI Taxonomy" id="2714943"/>
    <lineage>
        <taxon>Bacteria</taxon>
        <taxon>Pseudomonadati</taxon>
        <taxon>Pseudomonadota</taxon>
        <taxon>Alphaproteobacteria</taxon>
        <taxon>Sphingomonadales</taxon>
        <taxon>Sphingomonadaceae</taxon>
        <taxon>Sphingomonas</taxon>
    </lineage>
</organism>
<dbReference type="SUPFAM" id="SSF53448">
    <property type="entry name" value="Nucleotide-diphospho-sugar transferases"/>
    <property type="match status" value="1"/>
</dbReference>
<reference evidence="2 3" key="1">
    <citation type="submission" date="2020-03" db="EMBL/GenBank/DDBJ databases">
        <title>Sphingomonas sp. nov., isolated from fish.</title>
        <authorList>
            <person name="Hyun D.-W."/>
            <person name="Bae J.-W."/>
        </authorList>
    </citation>
    <scope>NUCLEOTIDE SEQUENCE [LARGE SCALE GENOMIC DNA]</scope>
    <source>
        <strain evidence="2 3">HDW15B</strain>
    </source>
</reference>
<dbReference type="KEGG" id="spii:G7077_03350"/>
<dbReference type="InterPro" id="IPR001173">
    <property type="entry name" value="Glyco_trans_2-like"/>
</dbReference>
<sequence length="270" mass="29842">MTVIIPTRNGCDLLRLCVEGLRSTDYPNVRLIVVDNGSDDPSTLRYLEELERGGASVLRMPGPFNYSSLNNRAVEQASTELLCFLNNDVEMIDGDWLSLLAAHAVQSDVGAVGARLLYPDRSVQHAGVVLGVGGGAGHAHRLVPEGEEGYFSRHLLPQEVTAVTAACLVVERSKFLKVGGFDEDLFPVAFNDVDLCLKLNAAGWGSVYEPRASLIHHESKSRGKDSARRNRVRFASELLALKRKWKTDQRRDPFHHPHLSPFTEQFLIAV</sequence>
<accession>A0A6G7YMX5</accession>
<dbReference type="EMBL" id="CP049869">
    <property type="protein sequence ID" value="QIK78091.1"/>
    <property type="molecule type" value="Genomic_DNA"/>
</dbReference>